<dbReference type="RefSeq" id="WP_408086157.1">
    <property type="nucleotide sequence ID" value="NZ_JBELPZ010000023.1"/>
</dbReference>
<keyword evidence="3" id="KW-1185">Reference proteome</keyword>
<sequence length="57" mass="6202">MLFTTLLNIRKRLLLENQTIALIGGGAAPITPELFKSMPDNSNGNTAEAQKIFGKKD</sequence>
<dbReference type="EMBL" id="JBELPZ010000023">
    <property type="protein sequence ID" value="MFL9845881.1"/>
    <property type="molecule type" value="Genomic_DNA"/>
</dbReference>
<evidence type="ECO:0000313" key="2">
    <source>
        <dbReference type="EMBL" id="MFL9845881.1"/>
    </source>
</evidence>
<dbReference type="Proteomes" id="UP001629156">
    <property type="component" value="Unassembled WGS sequence"/>
</dbReference>
<accession>A0ABW8Z2S9</accession>
<feature type="compositionally biased region" description="Polar residues" evidence="1">
    <location>
        <begin position="39"/>
        <end position="48"/>
    </location>
</feature>
<feature type="region of interest" description="Disordered" evidence="1">
    <location>
        <begin position="38"/>
        <end position="57"/>
    </location>
</feature>
<gene>
    <name evidence="2" type="ORF">ABS766_15780</name>
</gene>
<reference evidence="2 3" key="1">
    <citation type="submission" date="2024-06" db="EMBL/GenBank/DDBJ databases">
        <authorList>
            <person name="Kaempfer P."/>
            <person name="Viver T."/>
        </authorList>
    </citation>
    <scope>NUCLEOTIDE SEQUENCE [LARGE SCALE GENOMIC DNA]</scope>
    <source>
        <strain evidence="2 3">ST-119</strain>
    </source>
</reference>
<evidence type="ECO:0000313" key="3">
    <source>
        <dbReference type="Proteomes" id="UP001629156"/>
    </source>
</evidence>
<evidence type="ECO:0000256" key="1">
    <source>
        <dbReference type="SAM" id="MobiDB-lite"/>
    </source>
</evidence>
<protein>
    <submittedName>
        <fullName evidence="2">Uncharacterized protein</fullName>
    </submittedName>
</protein>
<name>A0ABW8Z2S9_9FLAO</name>
<comment type="caution">
    <text evidence="2">The sequence shown here is derived from an EMBL/GenBank/DDBJ whole genome shotgun (WGS) entry which is preliminary data.</text>
</comment>
<organism evidence="2 3">
    <name type="scientific">Flavobacterium rhizosphaerae</name>
    <dbReference type="NCBI Taxonomy" id="3163298"/>
    <lineage>
        <taxon>Bacteria</taxon>
        <taxon>Pseudomonadati</taxon>
        <taxon>Bacteroidota</taxon>
        <taxon>Flavobacteriia</taxon>
        <taxon>Flavobacteriales</taxon>
        <taxon>Flavobacteriaceae</taxon>
        <taxon>Flavobacterium</taxon>
    </lineage>
</organism>
<proteinExistence type="predicted"/>